<proteinExistence type="predicted"/>
<dbReference type="AlphaFoldDB" id="A0A0B2A1M2"/>
<organism evidence="1 2">
    <name type="scientific">Microbacterium mangrovi</name>
    <dbReference type="NCBI Taxonomy" id="1348253"/>
    <lineage>
        <taxon>Bacteria</taxon>
        <taxon>Bacillati</taxon>
        <taxon>Actinomycetota</taxon>
        <taxon>Actinomycetes</taxon>
        <taxon>Micrococcales</taxon>
        <taxon>Microbacteriaceae</taxon>
        <taxon>Microbacterium</taxon>
    </lineage>
</organism>
<accession>A0A0B2A1M2</accession>
<dbReference type="PANTHER" id="PTHR35332">
    <property type="entry name" value="REGULATION OF ENOLASE PROTEIN 1"/>
    <property type="match status" value="1"/>
</dbReference>
<dbReference type="EMBL" id="JTDK01000022">
    <property type="protein sequence ID" value="KHK95495.1"/>
    <property type="molecule type" value="Genomic_DNA"/>
</dbReference>
<gene>
    <name evidence="1" type="ORF">LK09_19160</name>
</gene>
<reference evidence="1 2" key="1">
    <citation type="submission" date="2014-11" db="EMBL/GenBank/DDBJ databases">
        <title>Genome sequence of Microbacterium mangrovi MUSC 115(T).</title>
        <authorList>
            <person name="Lee L.-H."/>
        </authorList>
    </citation>
    <scope>NUCLEOTIDE SEQUENCE [LARGE SCALE GENOMIC DNA]</scope>
    <source>
        <strain evidence="1 2">MUSC 115</strain>
    </source>
</reference>
<dbReference type="InterPro" id="IPR009784">
    <property type="entry name" value="DUF1349"/>
</dbReference>
<evidence type="ECO:0000313" key="2">
    <source>
        <dbReference type="Proteomes" id="UP000031030"/>
    </source>
</evidence>
<dbReference type="SUPFAM" id="SSF49899">
    <property type="entry name" value="Concanavalin A-like lectins/glucanases"/>
    <property type="match status" value="1"/>
</dbReference>
<evidence type="ECO:0000313" key="1">
    <source>
        <dbReference type="EMBL" id="KHK95495.1"/>
    </source>
</evidence>
<dbReference type="PANTHER" id="PTHR35332:SF2">
    <property type="entry name" value="REGULATION OF ENOLASE PROTEIN 1"/>
    <property type="match status" value="1"/>
</dbReference>
<sequence>MPAITELPPLDWTGEPGSAEYDDASGTLVLRSRAGVDWINYAHGGGQHAATALTFAEPDGDFMFSARVRVEGDRSTFDAAVLALWSDPDHWAKLCFEYSPHHQGMVVSVVTDGLSDDCNSTVVVDPDVHLRISRRDRAYAFHSSRDGITWDFVRYFALATGTGPMRVGFLAQCPTGAGCTAVFDGIRLDATTLADLRSGV</sequence>
<dbReference type="Proteomes" id="UP000031030">
    <property type="component" value="Unassembled WGS sequence"/>
</dbReference>
<evidence type="ECO:0008006" key="3">
    <source>
        <dbReference type="Google" id="ProtNLM"/>
    </source>
</evidence>
<dbReference type="Pfam" id="PF07081">
    <property type="entry name" value="DUF1349"/>
    <property type="match status" value="1"/>
</dbReference>
<comment type="caution">
    <text evidence="1">The sequence shown here is derived from an EMBL/GenBank/DDBJ whole genome shotgun (WGS) entry which is preliminary data.</text>
</comment>
<protein>
    <recommendedName>
        <fullName evidence="3">Regulation of enolase 1</fullName>
    </recommendedName>
</protein>
<dbReference type="RefSeq" id="WP_039403133.1">
    <property type="nucleotide sequence ID" value="NZ_JTDK01000022.1"/>
</dbReference>
<dbReference type="InterPro" id="IPR013320">
    <property type="entry name" value="ConA-like_dom_sf"/>
</dbReference>
<name>A0A0B2A1M2_9MICO</name>
<keyword evidence="2" id="KW-1185">Reference proteome</keyword>
<dbReference type="Gene3D" id="2.60.120.200">
    <property type="match status" value="1"/>
</dbReference>
<dbReference type="STRING" id="1348253.LK09_19160"/>
<dbReference type="OrthoDB" id="9808724at2"/>